<evidence type="ECO:0000256" key="1">
    <source>
        <dbReference type="ARBA" id="ARBA00005622"/>
    </source>
</evidence>
<keyword evidence="3" id="KW-0732">Signal</keyword>
<feature type="signal peptide" evidence="3">
    <location>
        <begin position="1"/>
        <end position="24"/>
    </location>
</feature>
<dbReference type="PANTHER" id="PTHR40841">
    <property type="entry name" value="SIDEROPHORE TRIACETYLFUSARININE C ESTERASE"/>
    <property type="match status" value="1"/>
</dbReference>
<organism evidence="4 5">
    <name type="scientific">Pantoea dispersa</name>
    <dbReference type="NCBI Taxonomy" id="59814"/>
    <lineage>
        <taxon>Bacteria</taxon>
        <taxon>Pseudomonadati</taxon>
        <taxon>Pseudomonadota</taxon>
        <taxon>Gammaproteobacteria</taxon>
        <taxon>Enterobacterales</taxon>
        <taxon>Erwiniaceae</taxon>
        <taxon>Pantoea</taxon>
    </lineage>
</organism>
<comment type="caution">
    <text evidence="4">The sequence shown here is derived from an EMBL/GenBank/DDBJ whole genome shotgun (WGS) entry which is preliminary data.</text>
</comment>
<dbReference type="Gene3D" id="3.40.50.1820">
    <property type="entry name" value="alpha/beta hydrolase"/>
    <property type="match status" value="1"/>
</dbReference>
<dbReference type="InterPro" id="IPR052558">
    <property type="entry name" value="Siderophore_Hydrolase_D"/>
</dbReference>
<keyword evidence="2" id="KW-0378">Hydrolase</keyword>
<evidence type="ECO:0000313" key="5">
    <source>
        <dbReference type="Proteomes" id="UP000071979"/>
    </source>
</evidence>
<dbReference type="Pfam" id="PF00756">
    <property type="entry name" value="Esterase"/>
    <property type="match status" value="1"/>
</dbReference>
<dbReference type="GO" id="GO:0016788">
    <property type="term" value="F:hydrolase activity, acting on ester bonds"/>
    <property type="evidence" value="ECO:0007669"/>
    <property type="project" value="TreeGrafter"/>
</dbReference>
<evidence type="ECO:0008006" key="6">
    <source>
        <dbReference type="Google" id="ProtNLM"/>
    </source>
</evidence>
<dbReference type="Proteomes" id="UP000071979">
    <property type="component" value="Unassembled WGS sequence"/>
</dbReference>
<accession>A0A8E1V7U3</accession>
<dbReference type="InterPro" id="IPR000801">
    <property type="entry name" value="Esterase-like"/>
</dbReference>
<dbReference type="RefSeq" id="WP_058776057.1">
    <property type="nucleotide sequence ID" value="NZ_LDSD01000027.1"/>
</dbReference>
<dbReference type="AlphaFoldDB" id="A0A8E1V7U3"/>
<protein>
    <recommendedName>
        <fullName evidence="6">Alpha/beta hydrolase</fullName>
    </recommendedName>
</protein>
<reference evidence="4 5" key="1">
    <citation type="journal article" date="2016" name="Front. Microbiol.">
        <title>Genomic Resource of Rice Seed Associated Bacteria.</title>
        <authorList>
            <person name="Midha S."/>
            <person name="Bansal K."/>
            <person name="Sharma S."/>
            <person name="Kumar N."/>
            <person name="Patil P.P."/>
            <person name="Chaudhry V."/>
            <person name="Patil P.B."/>
        </authorList>
    </citation>
    <scope>NUCLEOTIDE SEQUENCE [LARGE SCALE GENOMIC DNA]</scope>
    <source>
        <strain evidence="4 5">SA3</strain>
    </source>
</reference>
<comment type="similarity">
    <text evidence="1">Belongs to the esterase D family.</text>
</comment>
<dbReference type="InterPro" id="IPR029058">
    <property type="entry name" value="AB_hydrolase_fold"/>
</dbReference>
<evidence type="ECO:0000256" key="3">
    <source>
        <dbReference type="SAM" id="SignalP"/>
    </source>
</evidence>
<dbReference type="SUPFAM" id="SSF53474">
    <property type="entry name" value="alpha/beta-Hydrolases"/>
    <property type="match status" value="1"/>
</dbReference>
<sequence>MIYRFIIPLFTLLSLLLSPAVGFARPDMTPLGPNIADKGSAWYRFTVNTFDSADGQRHYKVWTAVPRKPAPATGYAALYMLDGNAVMNHLSEALLQKLAAGNPPVLVAIGYQTPLPFDLAARTLDYTPPQQVQDRRGRPAGGSAAFRQLLEQTIAQRAEQHLPINAQQRALWGHSYGGLFVLDSYLTSGFFQRYFAASPSLRGDATLLQQMAAVTPASFKQKQLVLMEGNGESRSGVSDVLSRIRTTLDGMQENGLAARFQLFPGLSHGQMFPASLESALSAMAEDGAPSRAPDE</sequence>
<dbReference type="EMBL" id="LDSE01000031">
    <property type="protein sequence ID" value="KTS66424.1"/>
    <property type="molecule type" value="Genomic_DNA"/>
</dbReference>
<feature type="chain" id="PRO_5034135492" description="Alpha/beta hydrolase" evidence="3">
    <location>
        <begin position="25"/>
        <end position="295"/>
    </location>
</feature>
<evidence type="ECO:0000256" key="2">
    <source>
        <dbReference type="ARBA" id="ARBA00022801"/>
    </source>
</evidence>
<dbReference type="PANTHER" id="PTHR40841:SF2">
    <property type="entry name" value="SIDEROPHORE-DEGRADING ESTERASE (EUROFUNG)"/>
    <property type="match status" value="1"/>
</dbReference>
<name>A0A8E1V7U3_9GAMM</name>
<proteinExistence type="inferred from homology"/>
<gene>
    <name evidence="4" type="ORF">SA3R_18320</name>
</gene>
<evidence type="ECO:0000313" key="4">
    <source>
        <dbReference type="EMBL" id="KTS66424.1"/>
    </source>
</evidence>